<accession>A0ABT2BEU9</accession>
<dbReference type="RefSeq" id="WP_258854709.1">
    <property type="nucleotide sequence ID" value="NZ_JANUGV010000001.1"/>
</dbReference>
<dbReference type="PANTHER" id="PTHR43673:SF2">
    <property type="entry name" value="NITROREDUCTASE"/>
    <property type="match status" value="1"/>
</dbReference>
<evidence type="ECO:0000259" key="6">
    <source>
        <dbReference type="Pfam" id="PF00881"/>
    </source>
</evidence>
<comment type="caution">
    <text evidence="7">The sequence shown here is derived from an EMBL/GenBank/DDBJ whole genome shotgun (WGS) entry which is preliminary data.</text>
</comment>
<evidence type="ECO:0000313" key="8">
    <source>
        <dbReference type="Proteomes" id="UP001205861"/>
    </source>
</evidence>
<organism evidence="7 8">
    <name type="scientific">Massilia solisilvae</name>
    <dbReference type="NCBI Taxonomy" id="1811225"/>
    <lineage>
        <taxon>Bacteria</taxon>
        <taxon>Pseudomonadati</taxon>
        <taxon>Pseudomonadota</taxon>
        <taxon>Betaproteobacteria</taxon>
        <taxon>Burkholderiales</taxon>
        <taxon>Oxalobacteraceae</taxon>
        <taxon>Telluria group</taxon>
        <taxon>Massilia</taxon>
    </lineage>
</organism>
<sequence length="232" mass="26475">MIHNPQQEAVDAAITSRRSIRAYLPTPVAREDLERILEVAARAPSGTNIQPWKVYVLTGAKKEALSNAILEVYNDPEKNKEHDQEAYFYYPRQWVSPFIERRRKVGWDLYGLLGITRDNKAGMAHQHGRNFRFFDAPVGLIFTIDRVLEQGSWIDYGMFLQNIMVAARARGLDTCPQAAFIHYPRIIAEHLGLGENETVVCGMSLGWADPDKVENSLVTEREPLDAFVRFIE</sequence>
<evidence type="ECO:0000256" key="4">
    <source>
        <dbReference type="ARBA" id="ARBA00022643"/>
    </source>
</evidence>
<dbReference type="InterPro" id="IPR000415">
    <property type="entry name" value="Nitroreductase-like"/>
</dbReference>
<dbReference type="InterPro" id="IPR029479">
    <property type="entry name" value="Nitroreductase"/>
</dbReference>
<evidence type="ECO:0000256" key="1">
    <source>
        <dbReference type="ARBA" id="ARBA00001917"/>
    </source>
</evidence>
<evidence type="ECO:0000256" key="5">
    <source>
        <dbReference type="ARBA" id="ARBA00023002"/>
    </source>
</evidence>
<keyword evidence="8" id="KW-1185">Reference proteome</keyword>
<dbReference type="EMBL" id="JANUGV010000001">
    <property type="protein sequence ID" value="MCS0606922.1"/>
    <property type="molecule type" value="Genomic_DNA"/>
</dbReference>
<name>A0ABT2BEU9_9BURK</name>
<keyword evidence="4" id="KW-0288">FMN</keyword>
<evidence type="ECO:0000256" key="3">
    <source>
        <dbReference type="ARBA" id="ARBA00022630"/>
    </source>
</evidence>
<dbReference type="Proteomes" id="UP001205861">
    <property type="component" value="Unassembled WGS sequence"/>
</dbReference>
<dbReference type="Pfam" id="PF00881">
    <property type="entry name" value="Nitroreductase"/>
    <property type="match status" value="1"/>
</dbReference>
<comment type="cofactor">
    <cofactor evidence="1">
        <name>FMN</name>
        <dbReference type="ChEBI" id="CHEBI:58210"/>
    </cofactor>
</comment>
<evidence type="ECO:0000256" key="2">
    <source>
        <dbReference type="ARBA" id="ARBA00007118"/>
    </source>
</evidence>
<keyword evidence="5" id="KW-0560">Oxidoreductase</keyword>
<proteinExistence type="inferred from homology"/>
<feature type="domain" description="Nitroreductase" evidence="6">
    <location>
        <begin position="14"/>
        <end position="207"/>
    </location>
</feature>
<reference evidence="7 8" key="1">
    <citation type="submission" date="2022-08" db="EMBL/GenBank/DDBJ databases">
        <title>Reclassification of Massilia species as members of the genera Telluria, Duganella, Pseudoduganella, Mokoshia gen. nov. and Zemynaea gen. nov. using orthogonal and non-orthogonal genome-based approaches.</title>
        <authorList>
            <person name="Bowman J.P."/>
        </authorList>
    </citation>
    <scope>NUCLEOTIDE SEQUENCE [LARGE SCALE GENOMIC DNA]</scope>
    <source>
        <strain evidence="7 8">JCM 31607</strain>
    </source>
</reference>
<protein>
    <submittedName>
        <fullName evidence="7">Nitroreductase</fullName>
    </submittedName>
</protein>
<comment type="similarity">
    <text evidence="2">Belongs to the nitroreductase family.</text>
</comment>
<gene>
    <name evidence="7" type="ORF">NX773_01930</name>
</gene>
<dbReference type="SUPFAM" id="SSF55469">
    <property type="entry name" value="FMN-dependent nitroreductase-like"/>
    <property type="match status" value="1"/>
</dbReference>
<evidence type="ECO:0000313" key="7">
    <source>
        <dbReference type="EMBL" id="MCS0606922.1"/>
    </source>
</evidence>
<dbReference type="CDD" id="cd02136">
    <property type="entry name" value="PnbA_NfnB-like"/>
    <property type="match status" value="1"/>
</dbReference>
<dbReference type="Gene3D" id="3.40.109.10">
    <property type="entry name" value="NADH Oxidase"/>
    <property type="match status" value="1"/>
</dbReference>
<keyword evidence="3" id="KW-0285">Flavoprotein</keyword>
<dbReference type="PANTHER" id="PTHR43673">
    <property type="entry name" value="NAD(P)H NITROREDUCTASE YDGI-RELATED"/>
    <property type="match status" value="1"/>
</dbReference>